<dbReference type="InterPro" id="IPR057326">
    <property type="entry name" value="KR_dom"/>
</dbReference>
<dbReference type="SMART" id="SM00825">
    <property type="entry name" value="PKS_KS"/>
    <property type="match status" value="1"/>
</dbReference>
<dbReference type="InterPro" id="IPR014030">
    <property type="entry name" value="Ketoacyl_synth_N"/>
</dbReference>
<dbReference type="SUPFAM" id="SSF53901">
    <property type="entry name" value="Thiolase-like"/>
    <property type="match status" value="1"/>
</dbReference>
<feature type="active site" description="Proton acceptor; for dehydratase activity" evidence="5">
    <location>
        <position position="1471"/>
    </location>
</feature>
<dbReference type="InterPro" id="IPR050091">
    <property type="entry name" value="PKS_NRPS_Biosynth_Enz"/>
</dbReference>
<dbReference type="SUPFAM" id="SSF47336">
    <property type="entry name" value="ACP-like"/>
    <property type="match status" value="1"/>
</dbReference>
<feature type="domain" description="Ketosynthase family 3 (KS3)" evidence="8">
    <location>
        <begin position="1"/>
        <end position="460"/>
    </location>
</feature>
<evidence type="ECO:0000256" key="3">
    <source>
        <dbReference type="ARBA" id="ARBA00022679"/>
    </source>
</evidence>
<dbReference type="Gene3D" id="3.40.50.720">
    <property type="entry name" value="NAD(P)-binding Rossmann-like Domain"/>
    <property type="match status" value="1"/>
</dbReference>
<dbReference type="SUPFAM" id="SSF55048">
    <property type="entry name" value="Probable ACP-binding domain of malonyl-CoA ACP transacylase"/>
    <property type="match status" value="1"/>
</dbReference>
<evidence type="ECO:0000256" key="2">
    <source>
        <dbReference type="ARBA" id="ARBA00022553"/>
    </source>
</evidence>
<evidence type="ECO:0000256" key="5">
    <source>
        <dbReference type="PROSITE-ProRule" id="PRU01363"/>
    </source>
</evidence>
<dbReference type="GO" id="GO:0006633">
    <property type="term" value="P:fatty acid biosynthetic process"/>
    <property type="evidence" value="ECO:0007669"/>
    <property type="project" value="TreeGrafter"/>
</dbReference>
<feature type="active site" description="Proton donor; for dehydratase activity" evidence="5">
    <location>
        <position position="1640"/>
    </location>
</feature>
<dbReference type="PANTHER" id="PTHR43775:SF51">
    <property type="entry name" value="INACTIVE PHENOLPHTHIOCEROL SYNTHESIS POLYKETIDE SYNTHASE TYPE I PKS1-RELATED"/>
    <property type="match status" value="1"/>
</dbReference>
<dbReference type="InterPro" id="IPR014031">
    <property type="entry name" value="Ketoacyl_synth_C"/>
</dbReference>
<dbReference type="EMBL" id="CP159342">
    <property type="protein sequence ID" value="XCH74157.1"/>
    <property type="molecule type" value="Genomic_DNA"/>
</dbReference>
<feature type="region of interest" description="Disordered" evidence="6">
    <location>
        <begin position="911"/>
        <end position="933"/>
    </location>
</feature>
<keyword evidence="4" id="KW-0012">Acyltransferase</keyword>
<feature type="domain" description="PKS/mFAS DH" evidence="9">
    <location>
        <begin position="1439"/>
        <end position="1721"/>
    </location>
</feature>
<dbReference type="InterPro" id="IPR020841">
    <property type="entry name" value="PKS_Beta-ketoAc_synthase_dom"/>
</dbReference>
<keyword evidence="10" id="KW-0436">Ligase</keyword>
<keyword evidence="3" id="KW-0808">Transferase</keyword>
<dbReference type="EMBL" id="CP157762">
    <property type="protein sequence ID" value="XBP93459.1"/>
    <property type="molecule type" value="Genomic_DNA"/>
</dbReference>
<dbReference type="Gene3D" id="3.40.47.10">
    <property type="match status" value="1"/>
</dbReference>
<dbReference type="Gene3D" id="3.40.366.10">
    <property type="entry name" value="Malonyl-Coenzyme A Acyl Carrier Protein, domain 2"/>
    <property type="match status" value="1"/>
</dbReference>
<dbReference type="SMART" id="SM00827">
    <property type="entry name" value="PKS_AT"/>
    <property type="match status" value="1"/>
</dbReference>
<dbReference type="InterPro" id="IPR016036">
    <property type="entry name" value="Malonyl_transacylase_ACP-bd"/>
</dbReference>
<evidence type="ECO:0000256" key="6">
    <source>
        <dbReference type="SAM" id="MobiDB-lite"/>
    </source>
</evidence>
<keyword evidence="2" id="KW-0597">Phosphoprotein</keyword>
<dbReference type="InterPro" id="IPR013968">
    <property type="entry name" value="PKS_KR"/>
</dbReference>
<dbReference type="PROSITE" id="PS52004">
    <property type="entry name" value="KS3_2"/>
    <property type="match status" value="1"/>
</dbReference>
<reference evidence="10" key="1">
    <citation type="submission" date="2024-01" db="EMBL/GenBank/DDBJ databases">
        <title>The genome sequence of Micromonospora mangrovi CCTCC AA 2012012.</title>
        <authorList>
            <person name="Gao J."/>
        </authorList>
    </citation>
    <scope>NUCLEOTIDE SEQUENCE</scope>
    <source>
        <strain evidence="10">CCTCC AA 2012012</strain>
    </source>
</reference>
<gene>
    <name evidence="11" type="ORF">ABUL08_28485</name>
    <name evidence="10" type="ORF">VK199_28400</name>
</gene>
<dbReference type="SMART" id="SM00826">
    <property type="entry name" value="PKS_DH"/>
    <property type="match status" value="1"/>
</dbReference>
<dbReference type="InterPro" id="IPR042104">
    <property type="entry name" value="PKS_dehydratase_sf"/>
</dbReference>
<dbReference type="Pfam" id="PF08659">
    <property type="entry name" value="KR"/>
    <property type="match status" value="1"/>
</dbReference>
<dbReference type="PANTHER" id="PTHR43775">
    <property type="entry name" value="FATTY ACID SYNTHASE"/>
    <property type="match status" value="1"/>
</dbReference>
<evidence type="ECO:0000313" key="11">
    <source>
        <dbReference type="EMBL" id="XCH74157.1"/>
    </source>
</evidence>
<accession>A0AAU7M7P9</accession>
<dbReference type="InterPro" id="IPR001227">
    <property type="entry name" value="Ac_transferase_dom_sf"/>
</dbReference>
<proteinExistence type="predicted"/>
<dbReference type="Pfam" id="PF02801">
    <property type="entry name" value="Ketoacyl-synt_C"/>
    <property type="match status" value="1"/>
</dbReference>
<protein>
    <submittedName>
        <fullName evidence="10">Type I polyketide synthase</fullName>
        <ecNumber evidence="10">6.4.-.-</ecNumber>
    </submittedName>
</protein>
<feature type="domain" description="Carrier" evidence="7">
    <location>
        <begin position="930"/>
        <end position="1006"/>
    </location>
</feature>
<dbReference type="Pfam" id="PF14765">
    <property type="entry name" value="PS-DH"/>
    <property type="match status" value="1"/>
</dbReference>
<evidence type="ECO:0000313" key="10">
    <source>
        <dbReference type="EMBL" id="XBP93459.1"/>
    </source>
</evidence>
<dbReference type="InterPro" id="IPR049900">
    <property type="entry name" value="PKS_mFAS_DH"/>
</dbReference>
<dbReference type="InterPro" id="IPR020807">
    <property type="entry name" value="PKS_DH"/>
</dbReference>
<evidence type="ECO:0000259" key="8">
    <source>
        <dbReference type="PROSITE" id="PS52004"/>
    </source>
</evidence>
<evidence type="ECO:0000259" key="7">
    <source>
        <dbReference type="PROSITE" id="PS50075"/>
    </source>
</evidence>
<dbReference type="InterPro" id="IPR036736">
    <property type="entry name" value="ACP-like_sf"/>
</dbReference>
<dbReference type="CDD" id="cd08953">
    <property type="entry name" value="KR_2_SDR_x"/>
    <property type="match status" value="1"/>
</dbReference>
<keyword evidence="1" id="KW-0596">Phosphopantetheine</keyword>
<dbReference type="SUPFAM" id="SSF51735">
    <property type="entry name" value="NAD(P)-binding Rossmann-fold domains"/>
    <property type="match status" value="1"/>
</dbReference>
<dbReference type="GO" id="GO:0016874">
    <property type="term" value="F:ligase activity"/>
    <property type="evidence" value="ECO:0007669"/>
    <property type="project" value="UniProtKB-KW"/>
</dbReference>
<dbReference type="EC" id="6.4.-.-" evidence="10"/>
<evidence type="ECO:0000256" key="1">
    <source>
        <dbReference type="ARBA" id="ARBA00022450"/>
    </source>
</evidence>
<evidence type="ECO:0000256" key="4">
    <source>
        <dbReference type="ARBA" id="ARBA00023315"/>
    </source>
</evidence>
<feature type="region of interest" description="C-terminal hotdog fold" evidence="5">
    <location>
        <begin position="1577"/>
        <end position="1721"/>
    </location>
</feature>
<name>A0AAU7M7P9_9ACTN</name>
<dbReference type="InterPro" id="IPR016035">
    <property type="entry name" value="Acyl_Trfase/lysoPLipase"/>
</dbReference>
<dbReference type="GO" id="GO:0004312">
    <property type="term" value="F:fatty acid synthase activity"/>
    <property type="evidence" value="ECO:0007669"/>
    <property type="project" value="TreeGrafter"/>
</dbReference>
<dbReference type="RefSeq" id="WP_350933118.1">
    <property type="nucleotide sequence ID" value="NZ_CP157762.1"/>
</dbReference>
<dbReference type="InterPro" id="IPR049551">
    <property type="entry name" value="PKS_DH_C"/>
</dbReference>
<dbReference type="InterPro" id="IPR049552">
    <property type="entry name" value="PKS_DH_N"/>
</dbReference>
<feature type="region of interest" description="N-terminal hotdog fold" evidence="5">
    <location>
        <begin position="1439"/>
        <end position="1562"/>
    </location>
</feature>
<dbReference type="Gene3D" id="3.10.129.110">
    <property type="entry name" value="Polyketide synthase dehydratase"/>
    <property type="match status" value="1"/>
</dbReference>
<dbReference type="InterPro" id="IPR036291">
    <property type="entry name" value="NAD(P)-bd_dom_sf"/>
</dbReference>
<dbReference type="SMART" id="SM00822">
    <property type="entry name" value="PKS_KR"/>
    <property type="match status" value="1"/>
</dbReference>
<dbReference type="InterPro" id="IPR009081">
    <property type="entry name" value="PP-bd_ACP"/>
</dbReference>
<organism evidence="10">
    <name type="scientific">Micromonospora sp. CCTCC AA 2012012</name>
    <dbReference type="NCBI Taxonomy" id="3111921"/>
    <lineage>
        <taxon>Bacteria</taxon>
        <taxon>Bacillati</taxon>
        <taxon>Actinomycetota</taxon>
        <taxon>Actinomycetes</taxon>
        <taxon>Micromonosporales</taxon>
        <taxon>Micromonosporaceae</taxon>
        <taxon>Micromonospora</taxon>
    </lineage>
</organism>
<dbReference type="Pfam" id="PF00698">
    <property type="entry name" value="Acyl_transf_1"/>
    <property type="match status" value="1"/>
</dbReference>
<reference evidence="11" key="2">
    <citation type="submission" date="2024-06" db="EMBL/GenBank/DDBJ databases">
        <title>Micromonospora mangrovi CCTCC AA 2012012 genome sequences.</title>
        <authorList>
            <person name="Gao J."/>
        </authorList>
    </citation>
    <scope>NUCLEOTIDE SEQUENCE</scope>
    <source>
        <strain evidence="11">CCTCC AA 2012012</strain>
    </source>
</reference>
<dbReference type="InterPro" id="IPR014043">
    <property type="entry name" value="Acyl_transferase_dom"/>
</dbReference>
<dbReference type="Pfam" id="PF00109">
    <property type="entry name" value="ketoacyl-synt"/>
    <property type="match status" value="1"/>
</dbReference>
<dbReference type="Pfam" id="PF21089">
    <property type="entry name" value="PKS_DH_N"/>
    <property type="match status" value="1"/>
</dbReference>
<dbReference type="Gene3D" id="1.10.1200.10">
    <property type="entry name" value="ACP-like"/>
    <property type="match status" value="1"/>
</dbReference>
<dbReference type="SUPFAM" id="SSF52151">
    <property type="entry name" value="FabD/lysophospholipase-like"/>
    <property type="match status" value="1"/>
</dbReference>
<dbReference type="CDD" id="cd00833">
    <property type="entry name" value="PKS"/>
    <property type="match status" value="1"/>
</dbReference>
<dbReference type="InterPro" id="IPR016039">
    <property type="entry name" value="Thiolase-like"/>
</dbReference>
<dbReference type="PROSITE" id="PS52019">
    <property type="entry name" value="PKS_MFAS_DH"/>
    <property type="match status" value="1"/>
</dbReference>
<sequence>MTRIAIIGMSCRYPDATSPRELWENALAGRRAFRRLPDERMRLDDYYDPDPATPDKFYVRNAAVIEGYEFDRVAYKVAGSTYRSTDLTHWLALDMAALALADAGFPMADGLPRERTSVVVGNSLTGEFTRAGQLRLRWPYVRRMMAAALKEEGWDDDRLATFLGGFEAMYKEPFPPVGEDSLAGALANTIAGRICNYFDLKGGGYTVDGACSSSLLSVATACRSLLDGDVDVAVAGGVDLSIDPLEMVGFAKTGALATGEMRIYDRGSNGFWPGEGCGMLVLMREPEARAAGHRIYATVAGWGISSDGKGGITRPEVDGYRLALRRAYERSGFGIDTVALFEGHGTGTKVGDQTELSALAAARAAARPAPVPAAVGSIKGMIGHAKAAAGVAGLIKATMAVHHGVLPPAIGCVDPHEILAGDSPLRALRTAEEWPAEMPLRAGVTAMGFGGINVHVVLENPTPRRRQMNSRHRAIAGALQDAELLAVDAAGPDELREKLAGLTGTVRDLSYAQLADLAAQLHGELRNLPYRAAVVAARPEQAVQRLDRLVQALDAGETHVFAPGHMLGHVTGPARIGFLFPGQGSGRGVSGGALRRRFPEAAAVYERSGLAAGADAVATEVAQPRIVTGSVAGLRALSALGIDAAVAVGHSLGELSALHWAGALDEDGLLRIAGVRGRTMARHSSSGTMAGIAGSAEAVAGLVAGIDVVIAGYNGPEQTVIAGTEEAVEEACRLAAAGGLTPTRLRVSHAFHSPLVAPAADAFAAELAAERFAPVHRRVVSTVTAEPLAGDTDVADLLRRQITEPVLFSQAVALAAKDIDLLVEVGPGHVLADLAGAMADVPAYALDTDNESIAGLLGVVGAAFVVGAAGIDATLFDDRLVRPLRLDRENRFLANPCEAAPALGVAVRTPVAVPSPSPSAQPETPGRTGESTQDLLRRLAAERAELPLEMIGPDSRLLDDLHLSSITVGQVVNQAAQQLDVPVGQLPTNFAVATIREVAEALDSLDSSAVELAARQTSVAGAAPWARAWRIDEDEAPVPARTEPREAGEWRVFAADGHPYASELAAALRQEQLGAGVLICLPKECTEADLSYALAGAQAAATGGNGRLVLVQHGPGAAGIVKTAQLESPGLRTTVVRLADATDAVSRVVAEVASNDGFREVGYDAAGQRRQPVLRAMPVAAERPRQLLDDSDVLLVTGGGKGITAECALAVASDSGAALAVLGRSDPATDAELAANLERLAAGGLTVRYARADVTDPAQVRRAVTELTAELGPVTAVLHGAGRNEPAALTSVTPDVVRRTFAPKVDGLAAVLDSVEASGLKLLVTLGSIIGRAGLRGEAHYAAANEWLAARTEEFGRANPGCRAVCLEWSVWSGVGMGERLSVVESLEREGVTPVTPEQGLAVLRRILADPDAPATVVVSGRTLGIDTVRYDLPELPLLRFVGEPLLRYPGVELVTEVELSAGTDLYLADHRLDGNLLFPAVFGMEAMAQVAAAVTGRAETPVVEDAQFLRPIVVPPDGSTRIRIAATVVADDAVAVAIRSAETLFAADHFTATLRYGVPVPSAGLVDQVPEGLPPVELHPADDLYGSVLFQGDRFHRLRTYHGAAAKHVDADLATDESVHWFATYLPGELLLGDPGTRDALMHGTQICVPDATLLPAGVRRIVPAGPALGGSRTVRYSAVERFHDGDDYEYDVELRDADGAFLERWEGLRLRAVRKLDGRGPWVPALLGPYLERVLDDLVGAGVSVATEPDGAPLRAARSGDPDQVARRRAATALAAGRALGGPVTVRYRPDGRPEIDGGRSLSAAHGAGLTLVVAGTGTLACDVEVAEPRPAGTWPGLLGEHTDLAKLVASATGEDDDVAGTRVWTARECLQKSGASAHAPLVLQPSTRPGWAVFAAGGVRVATFVTHLRDLTDPVVFAVLTDGGARS</sequence>
<dbReference type="PROSITE" id="PS50075">
    <property type="entry name" value="CARRIER"/>
    <property type="match status" value="1"/>
</dbReference>
<evidence type="ECO:0000259" key="9">
    <source>
        <dbReference type="PROSITE" id="PS52019"/>
    </source>
</evidence>